<feature type="transmembrane region" description="Helical" evidence="8">
    <location>
        <begin position="230"/>
        <end position="247"/>
    </location>
</feature>
<keyword evidence="5 8" id="KW-0812">Transmembrane</keyword>
<evidence type="ECO:0000256" key="5">
    <source>
        <dbReference type="ARBA" id="ARBA00022692"/>
    </source>
</evidence>
<proteinExistence type="inferred from homology"/>
<feature type="transmembrane region" description="Helical" evidence="8">
    <location>
        <begin position="101"/>
        <end position="119"/>
    </location>
</feature>
<sequence length="248" mass="25779">MPLPPPGDIAIVVAGALAAGFVNGLSGTGYALVALGFWLQAMSPITAAPLTALCGVAGHIQSLPRIWSGVRWSRLWPMLAAGIVGVPMGTLLLHHLKPEPLKVGVGILLIVYSAWMAIVRRPPVITGGGRAADAAVGLVGGVLGGMASLSGPAPAIWAQLRGFGKDEQRGVNQPFNMSVLFLALVSAVIAGFLDRTFLIWAAITVPTTLIGARIGLALYGRINDAQFRRILLALLCLSGLTLILTSLR</sequence>
<gene>
    <name evidence="9" type="ORF">KQ910_23780</name>
</gene>
<comment type="caution">
    <text evidence="9">The sequence shown here is derived from an EMBL/GenBank/DDBJ whole genome shotgun (WGS) entry which is preliminary data.</text>
</comment>
<evidence type="ECO:0000313" key="10">
    <source>
        <dbReference type="Proteomes" id="UP000727907"/>
    </source>
</evidence>
<evidence type="ECO:0000313" key="9">
    <source>
        <dbReference type="EMBL" id="MBU8876816.1"/>
    </source>
</evidence>
<feature type="transmembrane region" description="Helical" evidence="8">
    <location>
        <begin position="12"/>
        <end position="39"/>
    </location>
</feature>
<keyword evidence="10" id="KW-1185">Reference proteome</keyword>
<feature type="transmembrane region" description="Helical" evidence="8">
    <location>
        <begin position="175"/>
        <end position="193"/>
    </location>
</feature>
<comment type="similarity">
    <text evidence="2 8">Belongs to the 4-toluene sulfonate uptake permease (TSUP) (TC 2.A.102) family.</text>
</comment>
<dbReference type="PANTHER" id="PTHR30269">
    <property type="entry name" value="TRANSMEMBRANE PROTEIN YFCA"/>
    <property type="match status" value="1"/>
</dbReference>
<feature type="transmembrane region" description="Helical" evidence="8">
    <location>
        <begin position="199"/>
        <end position="218"/>
    </location>
</feature>
<keyword evidence="4 8" id="KW-1003">Cell membrane</keyword>
<comment type="subcellular location">
    <subcellularLocation>
        <location evidence="1 8">Cell membrane</location>
        <topology evidence="1 8">Multi-pass membrane protein</topology>
    </subcellularLocation>
</comment>
<dbReference type="RefSeq" id="WP_216966004.1">
    <property type="nucleotide sequence ID" value="NZ_JAHOPB010000003.1"/>
</dbReference>
<reference evidence="9 10" key="1">
    <citation type="submission" date="2021-06" db="EMBL/GenBank/DDBJ databases">
        <authorList>
            <person name="Lee D.H."/>
        </authorList>
    </citation>
    <scope>NUCLEOTIDE SEQUENCE [LARGE SCALE GENOMIC DNA]</scope>
    <source>
        <strain evidence="9 10">MMS21-HV4-11</strain>
    </source>
</reference>
<evidence type="ECO:0000256" key="1">
    <source>
        <dbReference type="ARBA" id="ARBA00004651"/>
    </source>
</evidence>
<evidence type="ECO:0000256" key="2">
    <source>
        <dbReference type="ARBA" id="ARBA00009142"/>
    </source>
</evidence>
<evidence type="ECO:0000256" key="8">
    <source>
        <dbReference type="RuleBase" id="RU363041"/>
    </source>
</evidence>
<evidence type="ECO:0000256" key="6">
    <source>
        <dbReference type="ARBA" id="ARBA00022989"/>
    </source>
</evidence>
<organism evidence="9 10">
    <name type="scientific">Reyranella humidisoli</name>
    <dbReference type="NCBI Taxonomy" id="2849149"/>
    <lineage>
        <taxon>Bacteria</taxon>
        <taxon>Pseudomonadati</taxon>
        <taxon>Pseudomonadota</taxon>
        <taxon>Alphaproteobacteria</taxon>
        <taxon>Hyphomicrobiales</taxon>
        <taxon>Reyranellaceae</taxon>
        <taxon>Reyranella</taxon>
    </lineage>
</organism>
<feature type="transmembrane region" description="Helical" evidence="8">
    <location>
        <begin position="45"/>
        <end position="63"/>
    </location>
</feature>
<dbReference type="EMBL" id="JAHOPB010000003">
    <property type="protein sequence ID" value="MBU8876816.1"/>
    <property type="molecule type" value="Genomic_DNA"/>
</dbReference>
<dbReference type="PANTHER" id="PTHR30269:SF37">
    <property type="entry name" value="MEMBRANE TRANSPORTER PROTEIN"/>
    <property type="match status" value="1"/>
</dbReference>
<keyword evidence="6 8" id="KW-1133">Transmembrane helix</keyword>
<keyword evidence="3" id="KW-0813">Transport</keyword>
<evidence type="ECO:0000256" key="7">
    <source>
        <dbReference type="ARBA" id="ARBA00023136"/>
    </source>
</evidence>
<evidence type="ECO:0000256" key="4">
    <source>
        <dbReference type="ARBA" id="ARBA00022475"/>
    </source>
</evidence>
<accession>A0ABS6IR32</accession>
<dbReference type="Proteomes" id="UP000727907">
    <property type="component" value="Unassembled WGS sequence"/>
</dbReference>
<name>A0ABS6IR32_9HYPH</name>
<feature type="transmembrane region" description="Helical" evidence="8">
    <location>
        <begin position="75"/>
        <end position="95"/>
    </location>
</feature>
<protein>
    <recommendedName>
        <fullName evidence="8">Probable membrane transporter protein</fullName>
    </recommendedName>
</protein>
<dbReference type="Pfam" id="PF01925">
    <property type="entry name" value="TauE"/>
    <property type="match status" value="1"/>
</dbReference>
<evidence type="ECO:0000256" key="3">
    <source>
        <dbReference type="ARBA" id="ARBA00022448"/>
    </source>
</evidence>
<dbReference type="InterPro" id="IPR052017">
    <property type="entry name" value="TSUP"/>
</dbReference>
<dbReference type="InterPro" id="IPR002781">
    <property type="entry name" value="TM_pro_TauE-like"/>
</dbReference>
<keyword evidence="7 8" id="KW-0472">Membrane</keyword>